<evidence type="ECO:0000256" key="3">
    <source>
        <dbReference type="ARBA" id="ARBA00016943"/>
    </source>
</evidence>
<dbReference type="GO" id="GO:0046872">
    <property type="term" value="F:metal ion binding"/>
    <property type="evidence" value="ECO:0007669"/>
    <property type="project" value="UniProtKB-KW"/>
</dbReference>
<keyword evidence="15" id="KW-1185">Reference proteome</keyword>
<dbReference type="CDD" id="cd01174">
    <property type="entry name" value="ribokinase"/>
    <property type="match status" value="1"/>
</dbReference>
<comment type="activity regulation">
    <text evidence="12">Activated by a monovalent cation that binds near, but not in, the active site. The most likely occupant of the site in vivo is potassium. Ion binding induces a conformational change that may alter substrate affinity.</text>
</comment>
<feature type="domain" description="Carbohydrate kinase PfkB" evidence="13">
    <location>
        <begin position="46"/>
        <end position="340"/>
    </location>
</feature>
<feature type="binding site" evidence="12">
    <location>
        <position position="331"/>
    </location>
    <ligand>
        <name>K(+)</name>
        <dbReference type="ChEBI" id="CHEBI:29103"/>
    </ligand>
</feature>
<dbReference type="STRING" id="29655.A0A0K9P1L0"/>
<proteinExistence type="inferred from homology"/>
<feature type="binding site" evidence="12">
    <location>
        <position position="294"/>
    </location>
    <ligand>
        <name>K(+)</name>
        <dbReference type="ChEBI" id="CHEBI:29103"/>
    </ligand>
</feature>
<comment type="cofactor">
    <cofactor evidence="12">
        <name>Mg(2+)</name>
        <dbReference type="ChEBI" id="CHEBI:18420"/>
    </cofactor>
    <text evidence="12">Requires a divalent cation, most likely magnesium in vivo, as an electrophilic catalyst to aid phosphoryl group transfer. It is the chelate of the metal and the nucleotide that is the actual substrate.</text>
</comment>
<comment type="caution">
    <text evidence="14">The sequence shown here is derived from an EMBL/GenBank/DDBJ whole genome shotgun (WGS) entry which is preliminary data.</text>
</comment>
<dbReference type="Gene3D" id="3.40.1190.20">
    <property type="match status" value="1"/>
</dbReference>
<dbReference type="InterPro" id="IPR002173">
    <property type="entry name" value="Carboh/pur_kinase_PfkB_CS"/>
</dbReference>
<feature type="binding site" evidence="12">
    <location>
        <begin position="81"/>
        <end position="85"/>
    </location>
    <ligand>
        <name>substrate</name>
    </ligand>
</feature>
<dbReference type="GO" id="GO:0004747">
    <property type="term" value="F:ribokinase activity"/>
    <property type="evidence" value="ECO:0000318"/>
    <property type="project" value="GO_Central"/>
</dbReference>
<keyword evidence="12" id="KW-0539">Nucleus</keyword>
<feature type="binding site" evidence="12">
    <location>
        <begin position="264"/>
        <end position="269"/>
    </location>
    <ligand>
        <name>ATP</name>
        <dbReference type="ChEBI" id="CHEBI:30616"/>
    </ligand>
</feature>
<evidence type="ECO:0000256" key="5">
    <source>
        <dbReference type="ARBA" id="ARBA00022723"/>
    </source>
</evidence>
<feature type="binding site" evidence="12">
    <location>
        <position position="333"/>
    </location>
    <ligand>
        <name>K(+)</name>
        <dbReference type="ChEBI" id="CHEBI:29103"/>
    </ligand>
</feature>
<sequence length="352" mass="37211">MKALSSSLIPHHYRLSSSHSKSKQLKPNPQLLVFPIRASVLPLKPIVVVGSANADIYLEIPRLPNPGETITASTGHTLAGGKGANQACCGGKLAHPTYFLGQVGVDGHGRLIEEALEEGDVMIDGMRKVDGVPTGHAVVMLMDGGENSIVVVGGANMQNWPESLGVDDIDVLRNAGIVLLQREIPDWVNIQVAETAKNAGVPVILDVGGRDEPIPNQLLKQIDILSPNETELARLTGMPTETPSEISQAVSVLHDMGVKQVLVKLGAKGSVLFVEGEEEIWQPVIEASKVVDTTGAGDTFTAAFAVALVEGKTRNECLKFAAAAASLCVQVKGAIPSMPERDSVIKLLLCHS</sequence>
<dbReference type="FunFam" id="3.40.1190.20:FF:000029">
    <property type="entry name" value="Ribokinase"/>
    <property type="match status" value="1"/>
</dbReference>
<dbReference type="GO" id="GO:0005524">
    <property type="term" value="F:ATP binding"/>
    <property type="evidence" value="ECO:0007669"/>
    <property type="project" value="UniProtKB-UniRule"/>
</dbReference>
<dbReference type="AlphaFoldDB" id="A0A0K9P1L0"/>
<dbReference type="PANTHER" id="PTHR10584">
    <property type="entry name" value="SUGAR KINASE"/>
    <property type="match status" value="1"/>
</dbReference>
<dbReference type="PROSITE" id="PS00584">
    <property type="entry name" value="PFKB_KINASES_2"/>
    <property type="match status" value="1"/>
</dbReference>
<evidence type="ECO:0000256" key="7">
    <source>
        <dbReference type="ARBA" id="ARBA00022777"/>
    </source>
</evidence>
<evidence type="ECO:0000256" key="11">
    <source>
        <dbReference type="ARBA" id="ARBA00023277"/>
    </source>
</evidence>
<keyword evidence="10 12" id="KW-0630">Potassium</keyword>
<dbReference type="HAMAP" id="MF_01987">
    <property type="entry name" value="Ribokinase"/>
    <property type="match status" value="1"/>
</dbReference>
<dbReference type="GO" id="GO:0005829">
    <property type="term" value="C:cytosol"/>
    <property type="evidence" value="ECO:0000318"/>
    <property type="project" value="GO_Central"/>
</dbReference>
<dbReference type="GO" id="GO:0019303">
    <property type="term" value="P:D-ribose catabolic process"/>
    <property type="evidence" value="ECO:0007669"/>
    <property type="project" value="UniProtKB-UniRule"/>
</dbReference>
<evidence type="ECO:0000256" key="10">
    <source>
        <dbReference type="ARBA" id="ARBA00022958"/>
    </source>
</evidence>
<dbReference type="EMBL" id="LFYR01001410">
    <property type="protein sequence ID" value="KMZ62095.1"/>
    <property type="molecule type" value="Genomic_DNA"/>
</dbReference>
<feature type="binding site" evidence="12">
    <location>
        <position position="337"/>
    </location>
    <ligand>
        <name>K(+)</name>
        <dbReference type="ChEBI" id="CHEBI:29103"/>
    </ligand>
</feature>
<dbReference type="GO" id="GO:0005634">
    <property type="term" value="C:nucleus"/>
    <property type="evidence" value="ECO:0007669"/>
    <property type="project" value="UniProtKB-SubCell"/>
</dbReference>
<keyword evidence="6 12" id="KW-0547">Nucleotide-binding</keyword>
<comment type="similarity">
    <text evidence="12">Belongs to the carbohydrate kinase PfkB family. Ribokinase subfamily.</text>
</comment>
<dbReference type="OMA" id="DIVLIQQ"/>
<keyword evidence="12" id="KW-0963">Cytoplasm</keyword>
<evidence type="ECO:0000256" key="12">
    <source>
        <dbReference type="HAMAP-Rule" id="MF_03215"/>
    </source>
</evidence>
<feature type="binding site" evidence="12">
    <location>
        <begin position="297"/>
        <end position="298"/>
    </location>
    <ligand>
        <name>ATP</name>
        <dbReference type="ChEBI" id="CHEBI:30616"/>
    </ligand>
</feature>
<dbReference type="EC" id="2.7.1.15" evidence="2 12"/>
<dbReference type="Pfam" id="PF00294">
    <property type="entry name" value="PfkB"/>
    <property type="match status" value="1"/>
</dbReference>
<protein>
    <recommendedName>
        <fullName evidence="3 12">Ribokinase</fullName>
        <shortName evidence="12">RK</shortName>
        <ecNumber evidence="2 12">2.7.1.15</ecNumber>
    </recommendedName>
</protein>
<organism evidence="14 15">
    <name type="scientific">Zostera marina</name>
    <name type="common">Eelgrass</name>
    <dbReference type="NCBI Taxonomy" id="29655"/>
    <lineage>
        <taxon>Eukaryota</taxon>
        <taxon>Viridiplantae</taxon>
        <taxon>Streptophyta</taxon>
        <taxon>Embryophyta</taxon>
        <taxon>Tracheophyta</taxon>
        <taxon>Spermatophyta</taxon>
        <taxon>Magnoliopsida</taxon>
        <taxon>Liliopsida</taxon>
        <taxon>Zosteraceae</taxon>
        <taxon>Zostera</taxon>
    </lineage>
</organism>
<keyword evidence="11 12" id="KW-0119">Carbohydrate metabolism</keyword>
<feature type="active site" description="Proton acceptor" evidence="12">
    <location>
        <position position="298"/>
    </location>
</feature>
<dbReference type="InterPro" id="IPR011877">
    <property type="entry name" value="Ribokinase"/>
</dbReference>
<dbReference type="InterPro" id="IPR029056">
    <property type="entry name" value="Ribokinase-like"/>
</dbReference>
<feature type="binding site" evidence="12">
    <location>
        <position position="328"/>
    </location>
    <ligand>
        <name>K(+)</name>
        <dbReference type="ChEBI" id="CHEBI:29103"/>
    </ligand>
</feature>
<feature type="binding site" evidence="12">
    <location>
        <position position="298"/>
    </location>
    <ligand>
        <name>substrate</name>
    </ligand>
</feature>
<evidence type="ECO:0000313" key="15">
    <source>
        <dbReference type="Proteomes" id="UP000036987"/>
    </source>
</evidence>
<comment type="subunit">
    <text evidence="12">Homodimer.</text>
</comment>
<reference evidence="15" key="1">
    <citation type="journal article" date="2016" name="Nature">
        <title>The genome of the seagrass Zostera marina reveals angiosperm adaptation to the sea.</title>
        <authorList>
            <person name="Olsen J.L."/>
            <person name="Rouze P."/>
            <person name="Verhelst B."/>
            <person name="Lin Y.-C."/>
            <person name="Bayer T."/>
            <person name="Collen J."/>
            <person name="Dattolo E."/>
            <person name="De Paoli E."/>
            <person name="Dittami S."/>
            <person name="Maumus F."/>
            <person name="Michel G."/>
            <person name="Kersting A."/>
            <person name="Lauritano C."/>
            <person name="Lohaus R."/>
            <person name="Toepel M."/>
            <person name="Tonon T."/>
            <person name="Vanneste K."/>
            <person name="Amirebrahimi M."/>
            <person name="Brakel J."/>
            <person name="Bostroem C."/>
            <person name="Chovatia M."/>
            <person name="Grimwood J."/>
            <person name="Jenkins J.W."/>
            <person name="Jueterbock A."/>
            <person name="Mraz A."/>
            <person name="Stam W.T."/>
            <person name="Tice H."/>
            <person name="Bornberg-Bauer E."/>
            <person name="Green P.J."/>
            <person name="Pearson G.A."/>
            <person name="Procaccini G."/>
            <person name="Duarte C.M."/>
            <person name="Schmutz J."/>
            <person name="Reusch T.B.H."/>
            <person name="Van de Peer Y."/>
        </authorList>
    </citation>
    <scope>NUCLEOTIDE SEQUENCE [LARGE SCALE GENOMIC DNA]</scope>
    <source>
        <strain evidence="15">cv. Finnish</strain>
    </source>
</reference>
<dbReference type="PANTHER" id="PTHR10584:SF166">
    <property type="entry name" value="RIBOKINASE"/>
    <property type="match status" value="1"/>
</dbReference>
<evidence type="ECO:0000256" key="2">
    <source>
        <dbReference type="ARBA" id="ARBA00012035"/>
    </source>
</evidence>
<dbReference type="OrthoDB" id="415590at2759"/>
<gene>
    <name evidence="14" type="ORF">ZOSMA_48G00140</name>
</gene>
<dbReference type="InterPro" id="IPR011611">
    <property type="entry name" value="PfkB_dom"/>
</dbReference>
<keyword evidence="4 12" id="KW-0808">Transferase</keyword>
<evidence type="ECO:0000256" key="9">
    <source>
        <dbReference type="ARBA" id="ARBA00022842"/>
    </source>
</evidence>
<dbReference type="SUPFAM" id="SSF53613">
    <property type="entry name" value="Ribokinase-like"/>
    <property type="match status" value="1"/>
</dbReference>
<comment type="function">
    <text evidence="12">Catalyzes the phosphorylation of ribose at O-5 in a reaction requiring ATP and magnesium. The resulting D-ribose-5-phosphate can then be used either for sythesis of nucleotides, histidine, and tryptophan, or as a component of the pentose phosphate pathway.</text>
</comment>
<accession>A0A0K9P1L0</accession>
<comment type="caution">
    <text evidence="12">Lacks conserved residue(s) required for the propagation of feature annotation.</text>
</comment>
<evidence type="ECO:0000256" key="8">
    <source>
        <dbReference type="ARBA" id="ARBA00022840"/>
    </source>
</evidence>
<keyword evidence="9 12" id="KW-0460">Magnesium</keyword>
<feature type="binding site" evidence="12">
    <location>
        <position position="183"/>
    </location>
    <ligand>
        <name>substrate</name>
    </ligand>
</feature>
<comment type="similarity">
    <text evidence="1">Belongs to the carbohydrate kinase pfkB family.</text>
</comment>
<keyword evidence="8 12" id="KW-0067">ATP-binding</keyword>
<evidence type="ECO:0000256" key="1">
    <source>
        <dbReference type="ARBA" id="ARBA00005380"/>
    </source>
</evidence>
<feature type="binding site" evidence="12">
    <location>
        <begin position="53"/>
        <end position="55"/>
    </location>
    <ligand>
        <name>substrate</name>
    </ligand>
</feature>
<keyword evidence="7 12" id="KW-0418">Kinase</keyword>
<comment type="pathway">
    <text evidence="12">Carbohydrate metabolism; D-ribose degradation; D-ribose 5-phosphate from beta-D-ribopyranose: step 2/2.</text>
</comment>
<evidence type="ECO:0000256" key="4">
    <source>
        <dbReference type="ARBA" id="ARBA00022679"/>
    </source>
</evidence>
<dbReference type="Proteomes" id="UP000036987">
    <property type="component" value="Unassembled WGS sequence"/>
</dbReference>
<dbReference type="PRINTS" id="PR00990">
    <property type="entry name" value="RIBOKINASE"/>
</dbReference>
<evidence type="ECO:0000256" key="6">
    <source>
        <dbReference type="ARBA" id="ARBA00022741"/>
    </source>
</evidence>
<feature type="binding site" evidence="12">
    <location>
        <position position="292"/>
    </location>
    <ligand>
        <name>K(+)</name>
        <dbReference type="ChEBI" id="CHEBI:29103"/>
    </ligand>
</feature>
<comment type="subcellular location">
    <subcellularLocation>
        <location evidence="12">Cytoplasm</location>
    </subcellularLocation>
    <subcellularLocation>
        <location evidence="12">Nucleus</location>
    </subcellularLocation>
</comment>
<evidence type="ECO:0000313" key="14">
    <source>
        <dbReference type="EMBL" id="KMZ62095.1"/>
    </source>
</evidence>
<keyword evidence="5 12" id="KW-0479">Metal-binding</keyword>
<comment type="catalytic activity">
    <reaction evidence="12">
        <text>D-ribose + ATP = D-ribose 5-phosphate + ADP + H(+)</text>
        <dbReference type="Rhea" id="RHEA:13697"/>
        <dbReference type="ChEBI" id="CHEBI:15378"/>
        <dbReference type="ChEBI" id="CHEBI:30616"/>
        <dbReference type="ChEBI" id="CHEBI:47013"/>
        <dbReference type="ChEBI" id="CHEBI:78346"/>
        <dbReference type="ChEBI" id="CHEBI:456216"/>
        <dbReference type="EC" id="2.7.1.15"/>
    </reaction>
</comment>
<name>A0A0K9P1L0_ZOSMR</name>
<evidence type="ECO:0000259" key="13">
    <source>
        <dbReference type="Pfam" id="PF00294"/>
    </source>
</evidence>
<dbReference type="UniPathway" id="UPA00916">
    <property type="reaction ID" value="UER00889"/>
</dbReference>
<dbReference type="InterPro" id="IPR002139">
    <property type="entry name" value="Ribo/fructo_kinase"/>
</dbReference>
<feature type="binding site" evidence="12">
    <location>
        <position position="228"/>
    </location>
    <ligand>
        <name>ATP</name>
        <dbReference type="ChEBI" id="CHEBI:30616"/>
    </ligand>
</feature>